<evidence type="ECO:0000256" key="1">
    <source>
        <dbReference type="ARBA" id="ARBA00022737"/>
    </source>
</evidence>
<feature type="chain" id="PRO_5019196252" description="Laminin G domain-containing protein" evidence="3">
    <location>
        <begin position="28"/>
        <end position="419"/>
    </location>
</feature>
<gene>
    <name evidence="6" type="ORF">chiPu_0007704</name>
</gene>
<evidence type="ECO:0000256" key="2">
    <source>
        <dbReference type="SAM" id="MobiDB-lite"/>
    </source>
</evidence>
<dbReference type="InterPro" id="IPR013320">
    <property type="entry name" value="ConA-like_dom_sf"/>
</dbReference>
<feature type="region of interest" description="Disordered" evidence="2">
    <location>
        <begin position="359"/>
        <end position="419"/>
    </location>
</feature>
<dbReference type="SUPFAM" id="SSF49899">
    <property type="entry name" value="Concanavalin A-like lectins/glucanases"/>
    <property type="match status" value="1"/>
</dbReference>
<dbReference type="InterPro" id="IPR048287">
    <property type="entry name" value="TSPN-like_N"/>
</dbReference>
<dbReference type="SMART" id="SM00210">
    <property type="entry name" value="TSPN"/>
    <property type="match status" value="1"/>
</dbReference>
<feature type="signal peptide" evidence="3">
    <location>
        <begin position="1"/>
        <end position="27"/>
    </location>
</feature>
<keyword evidence="3" id="KW-0732">Signal</keyword>
<keyword evidence="7" id="KW-1185">Reference proteome</keyword>
<reference evidence="6 7" key="1">
    <citation type="journal article" date="2018" name="Nat. Ecol. Evol.">
        <title>Shark genomes provide insights into elasmobranch evolution and the origin of vertebrates.</title>
        <authorList>
            <person name="Hara Y"/>
            <person name="Yamaguchi K"/>
            <person name="Onimaru K"/>
            <person name="Kadota M"/>
            <person name="Koyanagi M"/>
            <person name="Keeley SD"/>
            <person name="Tatsumi K"/>
            <person name="Tanaka K"/>
            <person name="Motone F"/>
            <person name="Kageyama Y"/>
            <person name="Nozu R"/>
            <person name="Adachi N"/>
            <person name="Nishimura O"/>
            <person name="Nakagawa R"/>
            <person name="Tanegashima C"/>
            <person name="Kiyatake I"/>
            <person name="Matsumoto R"/>
            <person name="Murakumo K"/>
            <person name="Nishida K"/>
            <person name="Terakita A"/>
            <person name="Kuratani S"/>
            <person name="Sato K"/>
            <person name="Hyodo S Kuraku.S."/>
        </authorList>
    </citation>
    <scope>NUCLEOTIDE SEQUENCE [LARGE SCALE GENOMIC DNA]</scope>
</reference>
<evidence type="ECO:0000256" key="3">
    <source>
        <dbReference type="SAM" id="SignalP"/>
    </source>
</evidence>
<sequence length="419" mass="46700">MEQRDIRKRQLSARVILFVVTLTIVKAEDPVDVLQILDLQDTLDGVVTVAGFCTHRKGSEETDLALRLENKTHFSALTTQLFPDGHFPENFSILMTLKAKKMSQFFLLSIYNDQGIQQLGVEIGRSPVFLYEDQTGKPTPEEYPIFKKINLADGKWHRLAISVEGKNVTLIIDCSQQISEHLARSDNPEISTNGITVFGTRILDEEVFEGDIQQLLLSADPKAAYSYCDRYIPDCDSLLPYALRLPDPVYEEEDKEQPQLEEAENNYDYFLGAEYYTDLESVLLNSSANAEVGAENVTDHETMQEELIEESEGPFTSEYGIRHYGTDINDYFDEDYDDQWNERYGPAVRVDIQDTLKSSLKGEKGEKGAPAVIEPGMLLPGPAGPQGPQGLPGTPGLKGVRGQPGNPGQPVSVGTRSSR</sequence>
<protein>
    <recommendedName>
        <fullName evidence="8">Laminin G domain-containing protein</fullName>
    </recommendedName>
</protein>
<dbReference type="Gene3D" id="2.60.120.200">
    <property type="match status" value="1"/>
</dbReference>
<dbReference type="OMA" id="HIPDCET"/>
<evidence type="ECO:0000259" key="4">
    <source>
        <dbReference type="SMART" id="SM00210"/>
    </source>
</evidence>
<name>A0A401SFS9_CHIPU</name>
<evidence type="ECO:0000313" key="7">
    <source>
        <dbReference type="Proteomes" id="UP000287033"/>
    </source>
</evidence>
<dbReference type="SMART" id="SM00282">
    <property type="entry name" value="LamG"/>
    <property type="match status" value="1"/>
</dbReference>
<evidence type="ECO:0008006" key="8">
    <source>
        <dbReference type="Google" id="ProtNLM"/>
    </source>
</evidence>
<dbReference type="STRING" id="137246.A0A401SFS9"/>
<dbReference type="Proteomes" id="UP000287033">
    <property type="component" value="Unassembled WGS sequence"/>
</dbReference>
<dbReference type="AlphaFoldDB" id="A0A401SFS9"/>
<dbReference type="OrthoDB" id="8939548at2759"/>
<evidence type="ECO:0000313" key="6">
    <source>
        <dbReference type="EMBL" id="GCC29266.1"/>
    </source>
</evidence>
<feature type="domain" description="Laminin G" evidence="5">
    <location>
        <begin position="89"/>
        <end position="220"/>
    </location>
</feature>
<dbReference type="Pfam" id="PF02210">
    <property type="entry name" value="Laminin_G_2"/>
    <property type="match status" value="1"/>
</dbReference>
<evidence type="ECO:0000259" key="5">
    <source>
        <dbReference type="SMART" id="SM00282"/>
    </source>
</evidence>
<proteinExistence type="predicted"/>
<dbReference type="EMBL" id="BEZZ01000244">
    <property type="protein sequence ID" value="GCC29266.1"/>
    <property type="molecule type" value="Genomic_DNA"/>
</dbReference>
<keyword evidence="1" id="KW-0677">Repeat</keyword>
<feature type="domain" description="Thrombospondin-like N-terminal" evidence="4">
    <location>
        <begin position="30"/>
        <end position="221"/>
    </location>
</feature>
<feature type="compositionally biased region" description="Low complexity" evidence="2">
    <location>
        <begin position="375"/>
        <end position="397"/>
    </location>
</feature>
<dbReference type="InterPro" id="IPR001791">
    <property type="entry name" value="Laminin_G"/>
</dbReference>
<accession>A0A401SFS9</accession>
<comment type="caution">
    <text evidence="6">The sequence shown here is derived from an EMBL/GenBank/DDBJ whole genome shotgun (WGS) entry which is preliminary data.</text>
</comment>
<organism evidence="6 7">
    <name type="scientific">Chiloscyllium punctatum</name>
    <name type="common">Brownbanded bambooshark</name>
    <name type="synonym">Hemiscyllium punctatum</name>
    <dbReference type="NCBI Taxonomy" id="137246"/>
    <lineage>
        <taxon>Eukaryota</taxon>
        <taxon>Metazoa</taxon>
        <taxon>Chordata</taxon>
        <taxon>Craniata</taxon>
        <taxon>Vertebrata</taxon>
        <taxon>Chondrichthyes</taxon>
        <taxon>Elasmobranchii</taxon>
        <taxon>Galeomorphii</taxon>
        <taxon>Galeoidea</taxon>
        <taxon>Orectolobiformes</taxon>
        <taxon>Hemiscylliidae</taxon>
        <taxon>Chiloscyllium</taxon>
    </lineage>
</organism>
<dbReference type="FunFam" id="2.60.120.200:FF:000016">
    <property type="entry name" value="Collagen XI alpha 1 chain"/>
    <property type="match status" value="1"/>
</dbReference>